<dbReference type="InterPro" id="IPR058792">
    <property type="entry name" value="Beta-barrel_RND_2"/>
</dbReference>
<sequence>MRIPPPPRASSVRRHRSALVAIAIAAAIVAAGLSARWTRAEQLRDEAQNESVRAVSIVLPTPVKAATLELPARIEAWSRAPIYARASGYLKAWNVDIGGAVKAGQVLAELETPDLDQALQQARAELARARSDAKLAESTARRWQSLLASDSVSRQEVEERVADHAAKRAAVEALQANVERSQALQGYRTLTAPFDGVVTARNTDVGALVNVGVETGRELFVVSDVRRLRVYVSVPQRQVAAIVVGAKAQLRVPERPDQTYQATVQSLSQAIDSRTGSMRVQLSVENPNGELLPGGYALVRFERSSDNGAAGIGLPPAALIVNRNGVQVATLDAENRARLKPVTIIRDLGNMVELAGGLSPEERVINSPPDGIGDGDQVRLATKQQGPVQ</sequence>
<comment type="similarity">
    <text evidence="1">Belongs to the membrane fusion protein (MFP) (TC 8.A.1) family.</text>
</comment>
<proteinExistence type="inferred from homology"/>
<dbReference type="Pfam" id="PF25954">
    <property type="entry name" value="Beta-barrel_RND_2"/>
    <property type="match status" value="1"/>
</dbReference>
<dbReference type="PANTHER" id="PTHR30469:SF37">
    <property type="entry name" value="RAGD PROTEIN"/>
    <property type="match status" value="1"/>
</dbReference>
<dbReference type="EMBL" id="CADILD010000002">
    <property type="protein sequence ID" value="CAB3868491.1"/>
    <property type="molecule type" value="Genomic_DNA"/>
</dbReference>
<evidence type="ECO:0000259" key="3">
    <source>
        <dbReference type="Pfam" id="PF25954"/>
    </source>
</evidence>
<dbReference type="Pfam" id="PF25973">
    <property type="entry name" value="BSH_CzcB"/>
    <property type="match status" value="1"/>
</dbReference>
<dbReference type="RefSeq" id="WP_175128642.1">
    <property type="nucleotide sequence ID" value="NZ_CADILD010000002.1"/>
</dbReference>
<gene>
    <name evidence="5" type="primary">mdtA_4</name>
    <name evidence="5" type="ORF">LMG1861_02637</name>
</gene>
<dbReference type="InterPro" id="IPR058647">
    <property type="entry name" value="BSH_CzcB-like"/>
</dbReference>
<dbReference type="SUPFAM" id="SSF111369">
    <property type="entry name" value="HlyD-like secretion proteins"/>
    <property type="match status" value="1"/>
</dbReference>
<dbReference type="GO" id="GO:1990281">
    <property type="term" value="C:efflux pump complex"/>
    <property type="evidence" value="ECO:0007669"/>
    <property type="project" value="TreeGrafter"/>
</dbReference>
<dbReference type="InterPro" id="IPR006143">
    <property type="entry name" value="RND_pump_MFP"/>
</dbReference>
<reference evidence="5 6" key="1">
    <citation type="submission" date="2020-04" db="EMBL/GenBank/DDBJ databases">
        <authorList>
            <person name="De Canck E."/>
        </authorList>
    </citation>
    <scope>NUCLEOTIDE SEQUENCE [LARGE SCALE GENOMIC DNA]</scope>
    <source>
        <strain evidence="5 6">LMG 1861</strain>
    </source>
</reference>
<evidence type="ECO:0000256" key="1">
    <source>
        <dbReference type="ARBA" id="ARBA00009477"/>
    </source>
</evidence>
<dbReference type="Gene3D" id="2.40.30.170">
    <property type="match status" value="1"/>
</dbReference>
<evidence type="ECO:0000313" key="5">
    <source>
        <dbReference type="EMBL" id="CAB3868491.1"/>
    </source>
</evidence>
<feature type="domain" description="CusB-like beta-barrel" evidence="3">
    <location>
        <begin position="231"/>
        <end position="304"/>
    </location>
</feature>
<dbReference type="NCBIfam" id="TIGR01730">
    <property type="entry name" value="RND_mfp"/>
    <property type="match status" value="1"/>
</dbReference>
<dbReference type="AlphaFoldDB" id="A0A6S7CXJ1"/>
<dbReference type="FunFam" id="2.40.30.170:FF:000010">
    <property type="entry name" value="Efflux RND transporter periplasmic adaptor subunit"/>
    <property type="match status" value="1"/>
</dbReference>
<accession>A0A6S7CXJ1</accession>
<evidence type="ECO:0000259" key="4">
    <source>
        <dbReference type="Pfam" id="PF25973"/>
    </source>
</evidence>
<dbReference type="Gene3D" id="1.10.287.470">
    <property type="entry name" value="Helix hairpin bin"/>
    <property type="match status" value="1"/>
</dbReference>
<dbReference type="GO" id="GO:0015562">
    <property type="term" value="F:efflux transmembrane transporter activity"/>
    <property type="evidence" value="ECO:0007669"/>
    <property type="project" value="TreeGrafter"/>
</dbReference>
<dbReference type="PANTHER" id="PTHR30469">
    <property type="entry name" value="MULTIDRUG RESISTANCE PROTEIN MDTA"/>
    <property type="match status" value="1"/>
</dbReference>
<organism evidence="5 6">
    <name type="scientific">Achromobacter piechaudii</name>
    <dbReference type="NCBI Taxonomy" id="72556"/>
    <lineage>
        <taxon>Bacteria</taxon>
        <taxon>Pseudomonadati</taxon>
        <taxon>Pseudomonadota</taxon>
        <taxon>Betaproteobacteria</taxon>
        <taxon>Burkholderiales</taxon>
        <taxon>Alcaligenaceae</taxon>
        <taxon>Achromobacter</taxon>
    </lineage>
</organism>
<dbReference type="Gene3D" id="2.40.50.100">
    <property type="match status" value="1"/>
</dbReference>
<evidence type="ECO:0000256" key="2">
    <source>
        <dbReference type="SAM" id="MobiDB-lite"/>
    </source>
</evidence>
<dbReference type="Proteomes" id="UP000494105">
    <property type="component" value="Unassembled WGS sequence"/>
</dbReference>
<name>A0A6S7CXJ1_9BURK</name>
<feature type="domain" description="CzcB-like barrel-sandwich hybrid" evidence="4">
    <location>
        <begin position="80"/>
        <end position="224"/>
    </location>
</feature>
<dbReference type="Gene3D" id="2.40.420.20">
    <property type="match status" value="1"/>
</dbReference>
<protein>
    <submittedName>
        <fullName evidence="5">Multidrug resistance protein MdtA</fullName>
    </submittedName>
</protein>
<evidence type="ECO:0000313" key="6">
    <source>
        <dbReference type="Proteomes" id="UP000494105"/>
    </source>
</evidence>
<feature type="region of interest" description="Disordered" evidence="2">
    <location>
        <begin position="361"/>
        <end position="389"/>
    </location>
</feature>